<protein>
    <submittedName>
        <fullName evidence="1 3">Uncharacterized protein</fullName>
    </submittedName>
</protein>
<evidence type="ECO:0000313" key="2">
    <source>
        <dbReference type="Proteomes" id="UP000278807"/>
    </source>
</evidence>
<keyword evidence="2" id="KW-1185">Reference proteome</keyword>
<reference evidence="1 2" key="2">
    <citation type="submission" date="2018-11" db="EMBL/GenBank/DDBJ databases">
        <authorList>
            <consortium name="Pathogen Informatics"/>
        </authorList>
    </citation>
    <scope>NUCLEOTIDE SEQUENCE [LARGE SCALE GENOMIC DNA]</scope>
</reference>
<dbReference type="WBParaSite" id="HNAJ_0001228401-mRNA-1">
    <property type="protein sequence ID" value="HNAJ_0001228401-mRNA-1"/>
    <property type="gene ID" value="HNAJ_0001228401"/>
</dbReference>
<proteinExistence type="predicted"/>
<evidence type="ECO:0000313" key="3">
    <source>
        <dbReference type="WBParaSite" id="HNAJ_0001228401-mRNA-1"/>
    </source>
</evidence>
<accession>A0A0R3TWP8</accession>
<evidence type="ECO:0000313" key="1">
    <source>
        <dbReference type="EMBL" id="VDO12634.1"/>
    </source>
</evidence>
<organism evidence="3">
    <name type="scientific">Rodentolepis nana</name>
    <name type="common">Dwarf tapeworm</name>
    <name type="synonym">Hymenolepis nana</name>
    <dbReference type="NCBI Taxonomy" id="102285"/>
    <lineage>
        <taxon>Eukaryota</taxon>
        <taxon>Metazoa</taxon>
        <taxon>Spiralia</taxon>
        <taxon>Lophotrochozoa</taxon>
        <taxon>Platyhelminthes</taxon>
        <taxon>Cestoda</taxon>
        <taxon>Eucestoda</taxon>
        <taxon>Cyclophyllidea</taxon>
        <taxon>Hymenolepididae</taxon>
        <taxon>Rodentolepis</taxon>
    </lineage>
</organism>
<dbReference type="Proteomes" id="UP000278807">
    <property type="component" value="Unassembled WGS sequence"/>
</dbReference>
<gene>
    <name evidence="1" type="ORF">HNAJ_LOCUS12271</name>
</gene>
<dbReference type="AlphaFoldDB" id="A0A0R3TWP8"/>
<sequence length="104" mass="11436">MQGCLVRGQKMDAHRGPQSDVEVHSTDYFIECVTVGSATVAIFSTAASAAANTTVAFSVVRNARVCVEKEAIEREHDLQTNRALSHTAWEFVAKRRKGERTAKK</sequence>
<dbReference type="EMBL" id="UZAE01014162">
    <property type="protein sequence ID" value="VDO12634.1"/>
    <property type="molecule type" value="Genomic_DNA"/>
</dbReference>
<name>A0A0R3TWP8_RODNA</name>
<reference evidence="3" key="1">
    <citation type="submission" date="2017-02" db="UniProtKB">
        <authorList>
            <consortium name="WormBaseParasite"/>
        </authorList>
    </citation>
    <scope>IDENTIFICATION</scope>
</reference>